<evidence type="ECO:0000313" key="3">
    <source>
        <dbReference type="EMBL" id="MBI2097121.1"/>
    </source>
</evidence>
<keyword evidence="1" id="KW-1133">Transmembrane helix</keyword>
<evidence type="ECO:0000313" key="4">
    <source>
        <dbReference type="Proteomes" id="UP000724148"/>
    </source>
</evidence>
<dbReference type="PANTHER" id="PTHR14969:SF13">
    <property type="entry name" value="AT30094P"/>
    <property type="match status" value="1"/>
</dbReference>
<feature type="transmembrane region" description="Helical" evidence="1">
    <location>
        <begin position="20"/>
        <end position="47"/>
    </location>
</feature>
<dbReference type="PANTHER" id="PTHR14969">
    <property type="entry name" value="SPHINGOSINE-1-PHOSPHATE PHOSPHOHYDROLASE"/>
    <property type="match status" value="1"/>
</dbReference>
<feature type="domain" description="Phosphatidic acid phosphatase type 2/haloperoxidase" evidence="2">
    <location>
        <begin position="56"/>
        <end position="168"/>
    </location>
</feature>
<feature type="transmembrane region" description="Helical" evidence="1">
    <location>
        <begin position="59"/>
        <end position="83"/>
    </location>
</feature>
<accession>A0A931WPU4</accession>
<comment type="caution">
    <text evidence="3">The sequence shown here is derived from an EMBL/GenBank/DDBJ whole genome shotgun (WGS) entry which is preliminary data.</text>
</comment>
<dbReference type="Proteomes" id="UP000724148">
    <property type="component" value="Unassembled WGS sequence"/>
</dbReference>
<dbReference type="Gene3D" id="1.20.144.10">
    <property type="entry name" value="Phosphatidic acid phosphatase type 2/haloperoxidase"/>
    <property type="match status" value="1"/>
</dbReference>
<keyword evidence="1" id="KW-0472">Membrane</keyword>
<proteinExistence type="predicted"/>
<organism evidence="3 4">
    <name type="scientific">Candidatus Sungiibacteriota bacterium</name>
    <dbReference type="NCBI Taxonomy" id="2750080"/>
    <lineage>
        <taxon>Bacteria</taxon>
        <taxon>Candidatus Sungiibacteriota</taxon>
    </lineage>
</organism>
<dbReference type="EMBL" id="JACOZA010000081">
    <property type="protein sequence ID" value="MBI2097121.1"/>
    <property type="molecule type" value="Genomic_DNA"/>
</dbReference>
<evidence type="ECO:0000256" key="1">
    <source>
        <dbReference type="SAM" id="Phobius"/>
    </source>
</evidence>
<evidence type="ECO:0000259" key="2">
    <source>
        <dbReference type="SMART" id="SM00014"/>
    </source>
</evidence>
<feature type="transmembrane region" description="Helical" evidence="1">
    <location>
        <begin position="129"/>
        <end position="147"/>
    </location>
</feature>
<dbReference type="SMART" id="SM00014">
    <property type="entry name" value="acidPPc"/>
    <property type="match status" value="1"/>
</dbReference>
<reference evidence="3" key="1">
    <citation type="submission" date="2020-07" db="EMBL/GenBank/DDBJ databases">
        <title>Huge and variable diversity of episymbiotic CPR bacteria and DPANN archaea in groundwater ecosystems.</title>
        <authorList>
            <person name="He C.Y."/>
            <person name="Keren R."/>
            <person name="Whittaker M."/>
            <person name="Farag I.F."/>
            <person name="Doudna J."/>
            <person name="Cate J.H.D."/>
            <person name="Banfield J.F."/>
        </authorList>
    </citation>
    <scope>NUCLEOTIDE SEQUENCE</scope>
    <source>
        <strain evidence="3">NC_groundwater_193_Ag_S-0.1um_51_7</strain>
    </source>
</reference>
<dbReference type="SUPFAM" id="SSF48317">
    <property type="entry name" value="Acid phosphatase/Vanadium-dependent haloperoxidase"/>
    <property type="match status" value="1"/>
</dbReference>
<feature type="transmembrane region" description="Helical" evidence="1">
    <location>
        <begin position="103"/>
        <end position="122"/>
    </location>
</feature>
<dbReference type="Pfam" id="PF01569">
    <property type="entry name" value="PAP2"/>
    <property type="match status" value="1"/>
</dbReference>
<protein>
    <submittedName>
        <fullName evidence="3">Phosphatase PAP2 family protein</fullName>
    </submittedName>
</protein>
<keyword evidence="1" id="KW-0812">Transmembrane</keyword>
<feature type="transmembrane region" description="Helical" evidence="1">
    <location>
        <begin position="153"/>
        <end position="171"/>
    </location>
</feature>
<name>A0A931WPU4_9BACT</name>
<gene>
    <name evidence="3" type="ORF">HYT40_03175</name>
</gene>
<dbReference type="InterPro" id="IPR000326">
    <property type="entry name" value="PAP2/HPO"/>
</dbReference>
<sequence length="178" mass="19721">MTELNQAVFHWLNGLAGVNHYFDLGVIFAARYLAYIAALVPLVIFWETEQRHKEAVKKVAAAYAAALIVRFGVVELIRLWVVSPRPFMLLGEAVRLIPHESSSSFPSGHAAFFFSLAASFWFYHRKSAYVLALAALLIGVARVMAGVHWPSDILGGAVVGIVFGAAIELLLRKFFLYL</sequence>
<dbReference type="InterPro" id="IPR036938">
    <property type="entry name" value="PAP2/HPO_sf"/>
</dbReference>
<dbReference type="AlphaFoldDB" id="A0A931WPU4"/>